<dbReference type="InterPro" id="IPR013112">
    <property type="entry name" value="FAD-bd_8"/>
</dbReference>
<proteinExistence type="inferred from homology"/>
<evidence type="ECO:0000313" key="15">
    <source>
        <dbReference type="Proteomes" id="UP000765509"/>
    </source>
</evidence>
<dbReference type="Pfam" id="PF01794">
    <property type="entry name" value="Ferric_reduct"/>
    <property type="match status" value="1"/>
</dbReference>
<organism evidence="14 15">
    <name type="scientific">Austropuccinia psidii MF-1</name>
    <dbReference type="NCBI Taxonomy" id="1389203"/>
    <lineage>
        <taxon>Eukaryota</taxon>
        <taxon>Fungi</taxon>
        <taxon>Dikarya</taxon>
        <taxon>Basidiomycota</taxon>
        <taxon>Pucciniomycotina</taxon>
        <taxon>Pucciniomycetes</taxon>
        <taxon>Pucciniales</taxon>
        <taxon>Sphaerophragmiaceae</taxon>
        <taxon>Austropuccinia</taxon>
    </lineage>
</organism>
<feature type="transmembrane region" description="Helical" evidence="12">
    <location>
        <begin position="382"/>
        <end position="402"/>
    </location>
</feature>
<comment type="caution">
    <text evidence="14">The sequence shown here is derived from an EMBL/GenBank/DDBJ whole genome shotgun (WGS) entry which is preliminary data.</text>
</comment>
<keyword evidence="8" id="KW-0406">Ion transport</keyword>
<feature type="transmembrane region" description="Helical" evidence="12">
    <location>
        <begin position="272"/>
        <end position="296"/>
    </location>
</feature>
<protein>
    <recommendedName>
        <fullName evidence="13">FAD-binding FR-type domain-containing protein</fullName>
    </recommendedName>
</protein>
<comment type="similarity">
    <text evidence="2">Belongs to the ferric reductase (FRE) family.</text>
</comment>
<feature type="domain" description="FAD-binding FR-type" evidence="13">
    <location>
        <begin position="480"/>
        <end position="635"/>
    </location>
</feature>
<evidence type="ECO:0000256" key="7">
    <source>
        <dbReference type="ARBA" id="ARBA00023002"/>
    </source>
</evidence>
<dbReference type="AlphaFoldDB" id="A0A9Q3BKF4"/>
<sequence>MASATIATVAYRPPLATGTSSSTTVSYSTSTAQPGGTNIYLYYFIVPYLDAHVLSPPSWRYAYIFWIFIPAVLAIWAFIYQTNRLINLRIKPYPTQPTIFTASNWLVFPFRWFRSFQIRRLIPTSPAASLRSNSLTRVQTPRWYSSTINIGQAIGLLGFTAILLAISLVGDDYISPTTCTWGGKCPVQVFNQGPPRSTYAPLRARHLESFQASESANRGHQLIVRRDNFLKPRATALSLNPGGWAPFTDPLLAAPNTDVSRNLWTLSSRFGLIAYAMIPFVVSIGLKSWPFNLFAIPWLTHYGFDRASVIHRWTGRLIWIWSTIHTATFTVQLSRDYNPYGRMILTDVWQYYRFNWGVVAYIALTITTCFSFNPLRNRYYEFFYCSHVMLSIVFLVGCIVHYEPLWAWAVIGLVLWGAERAVRLVDWLWFNGFFNGPAQFWSNQPLTNAHSRLDNGNNANSSLLITPNRFGLSVNHQHNYPPFSASPHSHINFDQSNPSVSWSKTASIEIPPGYALVQVLPGHTLRLTLRTVKEVSWMIGQYLLVCVPSVHWWQTHPYTIGSSSSLAKWNVANRNTLGTELVLLLRARSGFSKKFYQAAVQQRAQDRQNSDSSIAANGTMVRCQISRPLGSSGRISWSRYDSVLIVCGGSGISFGLALLEELCFKMCRKASDQYSNNQKGSSWRASRVRLVWVFREYAHLCWVALALKKCLAMVSCEQIQLDLFVSNSLRSSKRASVLKEVLGDHADNKQNFKHSFKADNQLLMPPHLPFSRAHSDSFTLHSGLGTPTAGSVAGTEEELPHSIVGSEDEPAHSALGTEEGHTSDVAFEFTEFEGENQERTPAEVLVSTSVKLEGKRRRRNTLRRQMKNRSSPLINEKKGVGHASVGTEPQDLNLEEQIEKEDCITQDQGINGVGIDLDMHEKQALEELSECVKTGRPKLGRLLEMEIEGSLGSTMVACCGPDSLNSYMRTLVGDKIRKGLRDGSYRENLYFGGRQLKQLWTPFVCFSMHEAPYSNASCKLIRNICCPVDWFSPGKRGEIHHHPYVSPAQGLSAVSQDSECKACANSCYDLRNLWT</sequence>
<feature type="transmembrane region" description="Helical" evidence="12">
    <location>
        <begin position="147"/>
        <end position="168"/>
    </location>
</feature>
<name>A0A9Q3BKF4_9BASI</name>
<dbReference type="PROSITE" id="PS51384">
    <property type="entry name" value="FAD_FR"/>
    <property type="match status" value="1"/>
</dbReference>
<feature type="compositionally biased region" description="Basic residues" evidence="11">
    <location>
        <begin position="854"/>
        <end position="867"/>
    </location>
</feature>
<dbReference type="EMBL" id="AVOT02001433">
    <property type="protein sequence ID" value="MBW0466924.1"/>
    <property type="molecule type" value="Genomic_DNA"/>
</dbReference>
<evidence type="ECO:0000256" key="6">
    <source>
        <dbReference type="ARBA" id="ARBA00022989"/>
    </source>
</evidence>
<gene>
    <name evidence="14" type="ORF">O181_006639</name>
</gene>
<reference evidence="14" key="1">
    <citation type="submission" date="2021-03" db="EMBL/GenBank/DDBJ databases">
        <title>Draft genome sequence of rust myrtle Austropuccinia psidii MF-1, a brazilian biotype.</title>
        <authorList>
            <person name="Quecine M.C."/>
            <person name="Pachon D.M.R."/>
            <person name="Bonatelli M.L."/>
            <person name="Correr F.H."/>
            <person name="Franceschini L.M."/>
            <person name="Leite T.F."/>
            <person name="Margarido G.R.A."/>
            <person name="Almeida C.A."/>
            <person name="Ferrarezi J.A."/>
            <person name="Labate C.A."/>
        </authorList>
    </citation>
    <scope>NUCLEOTIDE SEQUENCE</scope>
    <source>
        <strain evidence="14">MF-1</strain>
    </source>
</reference>
<dbReference type="GO" id="GO:0005886">
    <property type="term" value="C:plasma membrane"/>
    <property type="evidence" value="ECO:0007669"/>
    <property type="project" value="TreeGrafter"/>
</dbReference>
<evidence type="ECO:0000256" key="8">
    <source>
        <dbReference type="ARBA" id="ARBA00023065"/>
    </source>
</evidence>
<evidence type="ECO:0000256" key="4">
    <source>
        <dbReference type="ARBA" id="ARBA00022692"/>
    </source>
</evidence>
<dbReference type="InterPro" id="IPR013121">
    <property type="entry name" value="Fe_red_NAD-bd_6"/>
</dbReference>
<evidence type="ECO:0000313" key="14">
    <source>
        <dbReference type="EMBL" id="MBW0466924.1"/>
    </source>
</evidence>
<feature type="region of interest" description="Disordered" evidence="11">
    <location>
        <begin position="833"/>
        <end position="889"/>
    </location>
</feature>
<evidence type="ECO:0000256" key="2">
    <source>
        <dbReference type="ARBA" id="ARBA00006278"/>
    </source>
</evidence>
<comment type="subcellular location">
    <subcellularLocation>
        <location evidence="1">Membrane</location>
        <topology evidence="1">Multi-pass membrane protein</topology>
    </subcellularLocation>
</comment>
<keyword evidence="7" id="KW-0560">Oxidoreductase</keyword>
<feature type="transmembrane region" description="Helical" evidence="12">
    <location>
        <begin position="354"/>
        <end position="375"/>
    </location>
</feature>
<dbReference type="GO" id="GO:0006826">
    <property type="term" value="P:iron ion transport"/>
    <property type="evidence" value="ECO:0007669"/>
    <property type="project" value="TreeGrafter"/>
</dbReference>
<evidence type="ECO:0000256" key="10">
    <source>
        <dbReference type="ARBA" id="ARBA00023180"/>
    </source>
</evidence>
<dbReference type="Gene3D" id="3.40.50.80">
    <property type="entry name" value="Nucleotide-binding domain of ferredoxin-NADP reductase (FNR) module"/>
    <property type="match status" value="1"/>
</dbReference>
<evidence type="ECO:0000256" key="9">
    <source>
        <dbReference type="ARBA" id="ARBA00023136"/>
    </source>
</evidence>
<dbReference type="GO" id="GO:0000293">
    <property type="term" value="F:ferric-chelate reductase activity"/>
    <property type="evidence" value="ECO:0007669"/>
    <property type="project" value="UniProtKB-ARBA"/>
</dbReference>
<dbReference type="PANTHER" id="PTHR32361">
    <property type="entry name" value="FERRIC/CUPRIC REDUCTASE TRANSMEMBRANE COMPONENT"/>
    <property type="match status" value="1"/>
</dbReference>
<dbReference type="PANTHER" id="PTHR32361:SF9">
    <property type="entry name" value="FERRIC REDUCTASE TRANSMEMBRANE COMPONENT 3-RELATED"/>
    <property type="match status" value="1"/>
</dbReference>
<evidence type="ECO:0000259" key="13">
    <source>
        <dbReference type="PROSITE" id="PS51384"/>
    </source>
</evidence>
<dbReference type="InterPro" id="IPR013130">
    <property type="entry name" value="Fe3_Rdtase_TM_dom"/>
</dbReference>
<evidence type="ECO:0000256" key="5">
    <source>
        <dbReference type="ARBA" id="ARBA00022982"/>
    </source>
</evidence>
<keyword evidence="4 12" id="KW-0812">Transmembrane</keyword>
<keyword evidence="3" id="KW-0813">Transport</keyword>
<feature type="transmembrane region" description="Helical" evidence="12">
    <location>
        <begin position="61"/>
        <end position="80"/>
    </location>
</feature>
<keyword evidence="6 12" id="KW-1133">Transmembrane helix</keyword>
<keyword evidence="15" id="KW-1185">Reference proteome</keyword>
<dbReference type="CDD" id="cd06186">
    <property type="entry name" value="NOX_Duox_like_FAD_NADP"/>
    <property type="match status" value="1"/>
</dbReference>
<dbReference type="InterPro" id="IPR017927">
    <property type="entry name" value="FAD-bd_FR_type"/>
</dbReference>
<feature type="region of interest" description="Disordered" evidence="11">
    <location>
        <begin position="779"/>
        <end position="820"/>
    </location>
</feature>
<keyword evidence="5" id="KW-0249">Electron transport</keyword>
<dbReference type="OrthoDB" id="10006946at2759"/>
<dbReference type="InterPro" id="IPR051410">
    <property type="entry name" value="Ferric/Cupric_Reductase"/>
</dbReference>
<evidence type="ECO:0000256" key="3">
    <source>
        <dbReference type="ARBA" id="ARBA00022448"/>
    </source>
</evidence>
<dbReference type="Proteomes" id="UP000765509">
    <property type="component" value="Unassembled WGS sequence"/>
</dbReference>
<dbReference type="SFLD" id="SFLDS00052">
    <property type="entry name" value="Ferric_Reductase_Domain"/>
    <property type="match status" value="2"/>
</dbReference>
<evidence type="ECO:0000256" key="1">
    <source>
        <dbReference type="ARBA" id="ARBA00004141"/>
    </source>
</evidence>
<accession>A0A9Q3BKF4</accession>
<dbReference type="InterPro" id="IPR039261">
    <property type="entry name" value="FNR_nucleotide-bd"/>
</dbReference>
<keyword evidence="10" id="KW-0325">Glycoprotein</keyword>
<dbReference type="GO" id="GO:0006879">
    <property type="term" value="P:intracellular iron ion homeostasis"/>
    <property type="evidence" value="ECO:0007669"/>
    <property type="project" value="TreeGrafter"/>
</dbReference>
<keyword evidence="9 12" id="KW-0472">Membrane</keyword>
<dbReference type="GO" id="GO:0015677">
    <property type="term" value="P:copper ion import"/>
    <property type="evidence" value="ECO:0007669"/>
    <property type="project" value="TreeGrafter"/>
</dbReference>
<evidence type="ECO:0000256" key="12">
    <source>
        <dbReference type="SAM" id="Phobius"/>
    </source>
</evidence>
<feature type="transmembrane region" description="Helical" evidence="12">
    <location>
        <begin position="317"/>
        <end position="334"/>
    </location>
</feature>
<dbReference type="Pfam" id="PF08030">
    <property type="entry name" value="NAD_binding_6"/>
    <property type="match status" value="1"/>
</dbReference>
<dbReference type="Pfam" id="PF08022">
    <property type="entry name" value="FAD_binding_8"/>
    <property type="match status" value="1"/>
</dbReference>
<evidence type="ECO:0000256" key="11">
    <source>
        <dbReference type="SAM" id="MobiDB-lite"/>
    </source>
</evidence>